<evidence type="ECO:0000313" key="1">
    <source>
        <dbReference type="EMBL" id="KHN44537.1"/>
    </source>
</evidence>
<dbReference type="EMBL" id="KN643204">
    <property type="protein sequence ID" value="KHN44537.1"/>
    <property type="molecule type" value="Genomic_DNA"/>
</dbReference>
<dbReference type="Proteomes" id="UP000053555">
    <property type="component" value="Unassembled WGS sequence"/>
</dbReference>
<sequence length="108" mass="11962">MLWVEALSLGVAMEGESKRGLGGFGIGYGTKIKLRQPLRSCRTGMHERFIGKSSCSVLQETGKVIIDAYVEVGLVLENDAKQKLKLHTIVMNTRHRKSCYSIPSDFCS</sequence>
<accession>A0A0B2SJP4</accession>
<dbReference type="InterPro" id="IPR009210">
    <property type="entry name" value="ASCC1"/>
</dbReference>
<dbReference type="GO" id="GO:0005634">
    <property type="term" value="C:nucleus"/>
    <property type="evidence" value="ECO:0007669"/>
    <property type="project" value="TreeGrafter"/>
</dbReference>
<gene>
    <name evidence="1" type="ORF">glysoja_041735</name>
</gene>
<dbReference type="AlphaFoldDB" id="A0A0B2SJP4"/>
<proteinExistence type="predicted"/>
<protein>
    <submittedName>
        <fullName evidence="1">Uncharacterized protein</fullName>
    </submittedName>
</protein>
<name>A0A0B2SJP4_GLYSO</name>
<dbReference type="GO" id="GO:0006355">
    <property type="term" value="P:regulation of DNA-templated transcription"/>
    <property type="evidence" value="ECO:0007669"/>
    <property type="project" value="TreeGrafter"/>
</dbReference>
<reference evidence="1" key="1">
    <citation type="submission" date="2014-07" db="EMBL/GenBank/DDBJ databases">
        <title>Identification of a novel salt tolerance gene in wild soybean by whole-genome sequencing.</title>
        <authorList>
            <person name="Lam H.-M."/>
            <person name="Qi X."/>
            <person name="Li M.-W."/>
            <person name="Liu X."/>
            <person name="Xie M."/>
            <person name="Ni M."/>
            <person name="Xu X."/>
        </authorList>
    </citation>
    <scope>NUCLEOTIDE SEQUENCE [LARGE SCALE GENOMIC DNA]</scope>
    <source>
        <tissue evidence="1">Root</tissue>
    </source>
</reference>
<dbReference type="PANTHER" id="PTHR13360:SF1">
    <property type="entry name" value="ACTIVATING SIGNAL COINTEGRATOR 1 COMPLEX SUBUNIT 1"/>
    <property type="match status" value="1"/>
</dbReference>
<organism evidence="1">
    <name type="scientific">Glycine soja</name>
    <name type="common">Wild soybean</name>
    <dbReference type="NCBI Taxonomy" id="3848"/>
    <lineage>
        <taxon>Eukaryota</taxon>
        <taxon>Viridiplantae</taxon>
        <taxon>Streptophyta</taxon>
        <taxon>Embryophyta</taxon>
        <taxon>Tracheophyta</taxon>
        <taxon>Spermatophyta</taxon>
        <taxon>Magnoliopsida</taxon>
        <taxon>eudicotyledons</taxon>
        <taxon>Gunneridae</taxon>
        <taxon>Pentapetalae</taxon>
        <taxon>rosids</taxon>
        <taxon>fabids</taxon>
        <taxon>Fabales</taxon>
        <taxon>Fabaceae</taxon>
        <taxon>Papilionoideae</taxon>
        <taxon>50 kb inversion clade</taxon>
        <taxon>NPAAA clade</taxon>
        <taxon>indigoferoid/millettioid clade</taxon>
        <taxon>Phaseoleae</taxon>
        <taxon>Glycine</taxon>
        <taxon>Glycine subgen. Soja</taxon>
    </lineage>
</organism>
<dbReference type="GO" id="GO:0006307">
    <property type="term" value="P:DNA alkylation repair"/>
    <property type="evidence" value="ECO:0007669"/>
    <property type="project" value="InterPro"/>
</dbReference>
<dbReference type="PANTHER" id="PTHR13360">
    <property type="entry name" value="ACTIVATING SIGNAL COINTEGRATOR 1 COMPLEX SUBUNIT 1"/>
    <property type="match status" value="1"/>
</dbReference>